<dbReference type="OrthoDB" id="9853059at2"/>
<feature type="transmembrane region" description="Helical" evidence="1">
    <location>
        <begin position="41"/>
        <end position="60"/>
    </location>
</feature>
<reference evidence="2 3" key="1">
    <citation type="submission" date="2018-04" db="EMBL/GenBank/DDBJ databases">
        <title>Marixanthomonas spongiae HN-E44 sp. nov., isolated from a marine sponge.</title>
        <authorList>
            <person name="Luo L."/>
            <person name="Zhuang L."/>
        </authorList>
    </citation>
    <scope>NUCLEOTIDE SEQUENCE [LARGE SCALE GENOMIC DNA]</scope>
    <source>
        <strain evidence="2 3">HN-E44</strain>
    </source>
</reference>
<gene>
    <name evidence="2" type="ORF">DDV96_03685</name>
</gene>
<evidence type="ECO:0000256" key="1">
    <source>
        <dbReference type="SAM" id="Phobius"/>
    </source>
</evidence>
<keyword evidence="1" id="KW-0812">Transmembrane</keyword>
<keyword evidence="1" id="KW-0472">Membrane</keyword>
<proteinExistence type="predicted"/>
<organism evidence="2 3">
    <name type="scientific">Marixanthomonas spongiae</name>
    <dbReference type="NCBI Taxonomy" id="2174845"/>
    <lineage>
        <taxon>Bacteria</taxon>
        <taxon>Pseudomonadati</taxon>
        <taxon>Bacteroidota</taxon>
        <taxon>Flavobacteriia</taxon>
        <taxon>Flavobacteriales</taxon>
        <taxon>Flavobacteriaceae</taxon>
        <taxon>Marixanthomonas</taxon>
    </lineage>
</organism>
<feature type="transmembrane region" description="Helical" evidence="1">
    <location>
        <begin position="67"/>
        <end position="88"/>
    </location>
</feature>
<dbReference type="RefSeq" id="WP_116693389.1">
    <property type="nucleotide sequence ID" value="NZ_QEHR01000002.1"/>
</dbReference>
<keyword evidence="3" id="KW-1185">Reference proteome</keyword>
<keyword evidence="1" id="KW-1133">Transmembrane helix</keyword>
<evidence type="ECO:0000313" key="2">
    <source>
        <dbReference type="EMBL" id="PVW16371.1"/>
    </source>
</evidence>
<comment type="caution">
    <text evidence="2">The sequence shown here is derived from an EMBL/GenBank/DDBJ whole genome shotgun (WGS) entry which is preliminary data.</text>
</comment>
<evidence type="ECO:0000313" key="3">
    <source>
        <dbReference type="Proteomes" id="UP000245962"/>
    </source>
</evidence>
<dbReference type="Proteomes" id="UP000245962">
    <property type="component" value="Unassembled WGS sequence"/>
</dbReference>
<protein>
    <submittedName>
        <fullName evidence="2">Uncharacterized protein</fullName>
    </submittedName>
</protein>
<dbReference type="AlphaFoldDB" id="A0A2U0I5I5"/>
<feature type="transmembrane region" description="Helical" evidence="1">
    <location>
        <begin position="12"/>
        <end position="29"/>
    </location>
</feature>
<name>A0A2U0I5I5_9FLAO</name>
<sequence length="95" mass="10985">MKNRFRFPKWTVTAITVLLVILIIVTFILKQNNPDWQFGDAFLLTQAIALVIQLVLNGINWRSNKKIVILTTLFISATVMASIIWQFISYNLVFN</sequence>
<accession>A0A2U0I5I5</accession>
<dbReference type="EMBL" id="QEHR01000002">
    <property type="protein sequence ID" value="PVW16371.1"/>
    <property type="molecule type" value="Genomic_DNA"/>
</dbReference>